<keyword evidence="2" id="KW-1185">Reference proteome</keyword>
<dbReference type="KEGG" id="bgok:Pr1d_06050"/>
<gene>
    <name evidence="1" type="ORF">Pr1d_06050</name>
</gene>
<protein>
    <submittedName>
        <fullName evidence="1">Uncharacterized protein</fullName>
    </submittedName>
</protein>
<name>A0A5B9Q2X8_9BACT</name>
<organism evidence="1 2">
    <name type="scientific">Bythopirellula goksoeyrii</name>
    <dbReference type="NCBI Taxonomy" id="1400387"/>
    <lineage>
        <taxon>Bacteria</taxon>
        <taxon>Pseudomonadati</taxon>
        <taxon>Planctomycetota</taxon>
        <taxon>Planctomycetia</taxon>
        <taxon>Pirellulales</taxon>
        <taxon>Lacipirellulaceae</taxon>
        <taxon>Bythopirellula</taxon>
    </lineage>
</organism>
<reference evidence="1 2" key="1">
    <citation type="submission" date="2019-08" db="EMBL/GenBank/DDBJ databases">
        <title>Deep-cultivation of Planctomycetes and their phenomic and genomic characterization uncovers novel biology.</title>
        <authorList>
            <person name="Wiegand S."/>
            <person name="Jogler M."/>
            <person name="Boedeker C."/>
            <person name="Pinto D."/>
            <person name="Vollmers J."/>
            <person name="Rivas-Marin E."/>
            <person name="Kohn T."/>
            <person name="Peeters S.H."/>
            <person name="Heuer A."/>
            <person name="Rast P."/>
            <person name="Oberbeckmann S."/>
            <person name="Bunk B."/>
            <person name="Jeske O."/>
            <person name="Meyerdierks A."/>
            <person name="Storesund J.E."/>
            <person name="Kallscheuer N."/>
            <person name="Luecker S."/>
            <person name="Lage O.M."/>
            <person name="Pohl T."/>
            <person name="Merkel B.J."/>
            <person name="Hornburger P."/>
            <person name="Mueller R.-W."/>
            <person name="Bruemmer F."/>
            <person name="Labrenz M."/>
            <person name="Spormann A.M."/>
            <person name="Op den Camp H."/>
            <person name="Overmann J."/>
            <person name="Amann R."/>
            <person name="Jetten M.S.M."/>
            <person name="Mascher T."/>
            <person name="Medema M.H."/>
            <person name="Devos D.P."/>
            <person name="Kaster A.-K."/>
            <person name="Ovreas L."/>
            <person name="Rohde M."/>
            <person name="Galperin M.Y."/>
            <person name="Jogler C."/>
        </authorList>
    </citation>
    <scope>NUCLEOTIDE SEQUENCE [LARGE SCALE GENOMIC DNA]</scope>
    <source>
        <strain evidence="1 2">Pr1d</strain>
    </source>
</reference>
<sequence length="79" mass="8531">MKNYDFKIVLDGVTDVTDDEGDSLYRSGCDDGTIVSREGAVFILFSRESNSLEEAIKSAAANVRSAGFQIEHVEVACPA</sequence>
<dbReference type="Proteomes" id="UP000323917">
    <property type="component" value="Chromosome"/>
</dbReference>
<dbReference type="RefSeq" id="WP_148072125.1">
    <property type="nucleotide sequence ID" value="NZ_CP042913.1"/>
</dbReference>
<dbReference type="EMBL" id="CP042913">
    <property type="protein sequence ID" value="QEG33344.1"/>
    <property type="molecule type" value="Genomic_DNA"/>
</dbReference>
<dbReference type="AlphaFoldDB" id="A0A5B9Q2X8"/>
<evidence type="ECO:0000313" key="1">
    <source>
        <dbReference type="EMBL" id="QEG33344.1"/>
    </source>
</evidence>
<proteinExistence type="predicted"/>
<evidence type="ECO:0000313" key="2">
    <source>
        <dbReference type="Proteomes" id="UP000323917"/>
    </source>
</evidence>
<dbReference type="OrthoDB" id="275189at2"/>
<accession>A0A5B9Q2X8</accession>